<keyword evidence="1" id="KW-0175">Coiled coil</keyword>
<dbReference type="CDD" id="cd00130">
    <property type="entry name" value="PAS"/>
    <property type="match status" value="1"/>
</dbReference>
<dbReference type="AlphaFoldDB" id="S6AAE5"/>
<keyword evidence="5" id="KW-1185">Reference proteome</keyword>
<proteinExistence type="predicted"/>
<dbReference type="InterPro" id="IPR035965">
    <property type="entry name" value="PAS-like_dom_sf"/>
</dbReference>
<dbReference type="Pfam" id="PF13487">
    <property type="entry name" value="HD_5"/>
    <property type="match status" value="1"/>
</dbReference>
<dbReference type="InterPro" id="IPR000014">
    <property type="entry name" value="PAS"/>
</dbReference>
<dbReference type="SMART" id="SM00471">
    <property type="entry name" value="HDc"/>
    <property type="match status" value="1"/>
</dbReference>
<dbReference type="HOGENOM" id="CLU_000445_92_13_4"/>
<feature type="domain" description="HD-GYP" evidence="3">
    <location>
        <begin position="289"/>
        <end position="479"/>
    </location>
</feature>
<dbReference type="OrthoDB" id="9763857at2"/>
<evidence type="ECO:0000313" key="4">
    <source>
        <dbReference type="EMBL" id="BAN35720.1"/>
    </source>
</evidence>
<dbReference type="SUPFAM" id="SSF109604">
    <property type="entry name" value="HD-domain/PDEase-like"/>
    <property type="match status" value="1"/>
</dbReference>
<dbReference type="eggNOG" id="COG2206">
    <property type="taxonomic scope" value="Bacteria"/>
</dbReference>
<organism evidence="4 5">
    <name type="scientific">Sulfuricella denitrificans (strain DSM 22764 / NBRC 105220 / skB26)</name>
    <dbReference type="NCBI Taxonomy" id="1163617"/>
    <lineage>
        <taxon>Bacteria</taxon>
        <taxon>Pseudomonadati</taxon>
        <taxon>Pseudomonadota</taxon>
        <taxon>Betaproteobacteria</taxon>
        <taxon>Nitrosomonadales</taxon>
        <taxon>Sulfuricellaceae</taxon>
        <taxon>Sulfuricella</taxon>
    </lineage>
</organism>
<evidence type="ECO:0008006" key="6">
    <source>
        <dbReference type="Google" id="ProtNLM"/>
    </source>
</evidence>
<protein>
    <recommendedName>
        <fullName evidence="6">PAS/PAC sensor protein</fullName>
    </recommendedName>
</protein>
<dbReference type="Gene3D" id="1.10.3210.10">
    <property type="entry name" value="Hypothetical protein af1432"/>
    <property type="match status" value="1"/>
</dbReference>
<dbReference type="CDD" id="cd00077">
    <property type="entry name" value="HDc"/>
    <property type="match status" value="1"/>
</dbReference>
<dbReference type="STRING" id="1163617.SCD_n01909"/>
<dbReference type="SUPFAM" id="SSF55785">
    <property type="entry name" value="PYP-like sensor domain (PAS domain)"/>
    <property type="match status" value="1"/>
</dbReference>
<sequence>MSEPFSGQNPHFNAVIKTAQYLAGLTSDRDVWTELGKVVTRFFGADIVAFAGRHPNGRIIVHSCSPADTSLCPRLVEAAGNTIIQVLESGFLATETLNLPPACSVAFLPLTEGRSTATVMLVGHRTVAPLSRELLNVYLAVAGLFDTTLARIASEHRFISMADNVPEMLYQMLRYPDGKARFTYVSKGSSEVLGLPPDELLADAAAFIDGLHVEDRQGYEAALARCEAGAIRLNQAFRWLDRAGGVRHILLNAMPSAQEDGSVVWDGAAQDITERERLEAERKHSLEQLENSMEETVQAIATTIEMRDPYTAGHQRRVAGLAQHIAEEMHLPAEEVHGIYLAATIHDIGKIHIPAEILSFPGKLGEIEYALIKVHVQAGYDILKNIEFPWPVAQMVYQHHEHLDGSGYPRGLKGDEIMLGARILCVADVVESMASYRPYRPGLGTEKALAEIRENRGRLYDAAVVDVCLGLFGKGYEFK</sequence>
<accession>S6AAE5</accession>
<dbReference type="PANTHER" id="PTHR43155:SF2">
    <property type="entry name" value="CYCLIC DI-GMP PHOSPHODIESTERASE PA4108"/>
    <property type="match status" value="1"/>
</dbReference>
<gene>
    <name evidence="4" type="ORF">SCD_n01909</name>
</gene>
<dbReference type="PROSITE" id="PS51832">
    <property type="entry name" value="HD_GYP"/>
    <property type="match status" value="1"/>
</dbReference>
<dbReference type="PANTHER" id="PTHR43155">
    <property type="entry name" value="CYCLIC DI-GMP PHOSPHODIESTERASE PA4108-RELATED"/>
    <property type="match status" value="1"/>
</dbReference>
<evidence type="ECO:0000313" key="5">
    <source>
        <dbReference type="Proteomes" id="UP000015559"/>
    </source>
</evidence>
<evidence type="ECO:0000259" key="3">
    <source>
        <dbReference type="PROSITE" id="PS51832"/>
    </source>
</evidence>
<evidence type="ECO:0000256" key="1">
    <source>
        <dbReference type="SAM" id="Coils"/>
    </source>
</evidence>
<dbReference type="Pfam" id="PF08447">
    <property type="entry name" value="PAS_3"/>
    <property type="match status" value="1"/>
</dbReference>
<dbReference type="NCBIfam" id="TIGR00229">
    <property type="entry name" value="sensory_box"/>
    <property type="match status" value="1"/>
</dbReference>
<dbReference type="EMBL" id="AP013066">
    <property type="protein sequence ID" value="BAN35720.1"/>
    <property type="molecule type" value="Genomic_DNA"/>
</dbReference>
<dbReference type="KEGG" id="sdr:SCD_n01909"/>
<name>S6AAE5_SULDS</name>
<feature type="domain" description="PAS" evidence="2">
    <location>
        <begin position="177"/>
        <end position="230"/>
    </location>
</feature>
<dbReference type="InterPro" id="IPR013655">
    <property type="entry name" value="PAS_fold_3"/>
</dbReference>
<dbReference type="RefSeq" id="WP_009204913.1">
    <property type="nucleotide sequence ID" value="NC_022357.1"/>
</dbReference>
<reference evidence="4 5" key="1">
    <citation type="journal article" date="2012" name="Appl. Environ. Microbiol.">
        <title>Draft genome sequence of a psychrotolerant sulfur-oxidizing bacterium, Sulfuricella denitrificans skB26, and proteomic insights into cold adaptation.</title>
        <authorList>
            <person name="Watanabe T."/>
            <person name="Kojima H."/>
            <person name="Fukui M."/>
        </authorList>
    </citation>
    <scope>NUCLEOTIDE SEQUENCE [LARGE SCALE GENOMIC DNA]</scope>
    <source>
        <strain evidence="5">skB26</strain>
    </source>
</reference>
<feature type="coiled-coil region" evidence="1">
    <location>
        <begin position="275"/>
        <end position="306"/>
    </location>
</feature>
<dbReference type="Gene3D" id="3.30.450.20">
    <property type="entry name" value="PAS domain"/>
    <property type="match status" value="1"/>
</dbReference>
<dbReference type="Proteomes" id="UP000015559">
    <property type="component" value="Chromosome"/>
</dbReference>
<dbReference type="InterPro" id="IPR037522">
    <property type="entry name" value="HD_GYP_dom"/>
</dbReference>
<dbReference type="GO" id="GO:0008081">
    <property type="term" value="F:phosphoric diester hydrolase activity"/>
    <property type="evidence" value="ECO:0007669"/>
    <property type="project" value="UniProtKB-ARBA"/>
</dbReference>
<dbReference type="InterPro" id="IPR003607">
    <property type="entry name" value="HD/PDEase_dom"/>
</dbReference>
<evidence type="ECO:0000259" key="2">
    <source>
        <dbReference type="PROSITE" id="PS50112"/>
    </source>
</evidence>
<dbReference type="PROSITE" id="PS50112">
    <property type="entry name" value="PAS"/>
    <property type="match status" value="1"/>
</dbReference>